<proteinExistence type="predicted"/>
<reference evidence="1" key="1">
    <citation type="submission" date="2013-12" db="EMBL/GenBank/DDBJ databases">
        <authorList>
            <person name="Omoto C.K."/>
            <person name="Sibley D."/>
            <person name="Venepally P."/>
            <person name="Hadjithomas M."/>
            <person name="Karamycheva S."/>
            <person name="Brunk B."/>
            <person name="Roos D."/>
            <person name="Caler E."/>
            <person name="Lorenzi H."/>
        </authorList>
    </citation>
    <scope>NUCLEOTIDE SEQUENCE</scope>
</reference>
<keyword evidence="2" id="KW-1185">Reference proteome</keyword>
<dbReference type="RefSeq" id="XP_011130175.1">
    <property type="nucleotide sequence ID" value="XM_011131873.1"/>
</dbReference>
<dbReference type="EMBL" id="AFNH02000504">
    <property type="protein sequence ID" value="EZG67657.1"/>
    <property type="molecule type" value="Genomic_DNA"/>
</dbReference>
<dbReference type="AlphaFoldDB" id="A0A023B7R6"/>
<sequence>MLLEAIQNLSTDLGKQRRDSPQNISQTLDALLELLSLWHLTGNGESGRGVLAKVGAALTTARLRFQELSLNSDLVRIKPSEIRDRWPPKASMASNAACVLDERIKLAIKLAHNLKKTHSSNEIASSLFLRSYPFNVDVIEDNHGVNSYISKY</sequence>
<evidence type="ECO:0000313" key="1">
    <source>
        <dbReference type="EMBL" id="EZG67657.1"/>
    </source>
</evidence>
<dbReference type="Proteomes" id="UP000019763">
    <property type="component" value="Unassembled WGS sequence"/>
</dbReference>
<comment type="caution">
    <text evidence="1">The sequence shown here is derived from an EMBL/GenBank/DDBJ whole genome shotgun (WGS) entry which is preliminary data.</text>
</comment>
<gene>
    <name evidence="1" type="ORF">GNI_067000</name>
</gene>
<dbReference type="VEuPathDB" id="CryptoDB:GNI_067000"/>
<name>A0A023B7R6_GRENI</name>
<protein>
    <submittedName>
        <fullName evidence="1">Uncharacterized protein</fullName>
    </submittedName>
</protein>
<dbReference type="GeneID" id="22912460"/>
<accession>A0A023B7R6</accession>
<evidence type="ECO:0000313" key="2">
    <source>
        <dbReference type="Proteomes" id="UP000019763"/>
    </source>
</evidence>
<organism evidence="1 2">
    <name type="scientific">Gregarina niphandrodes</name>
    <name type="common">Septate eugregarine</name>
    <dbReference type="NCBI Taxonomy" id="110365"/>
    <lineage>
        <taxon>Eukaryota</taxon>
        <taxon>Sar</taxon>
        <taxon>Alveolata</taxon>
        <taxon>Apicomplexa</taxon>
        <taxon>Conoidasida</taxon>
        <taxon>Gregarinasina</taxon>
        <taxon>Eugregarinorida</taxon>
        <taxon>Gregarinidae</taxon>
        <taxon>Gregarina</taxon>
    </lineage>
</organism>